<evidence type="ECO:0000313" key="2">
    <source>
        <dbReference type="EMBL" id="MCE3217202.1"/>
    </source>
</evidence>
<feature type="non-terminal residue" evidence="2">
    <location>
        <position position="1"/>
    </location>
</feature>
<dbReference type="Proteomes" id="UP000823775">
    <property type="component" value="Unassembled WGS sequence"/>
</dbReference>
<protein>
    <submittedName>
        <fullName evidence="2">Uncharacterized protein</fullName>
    </submittedName>
</protein>
<gene>
    <name evidence="2" type="ORF">HAX54_011016</name>
</gene>
<evidence type="ECO:0000256" key="1">
    <source>
        <dbReference type="SAM" id="MobiDB-lite"/>
    </source>
</evidence>
<proteinExistence type="predicted"/>
<keyword evidence="3" id="KW-1185">Reference proteome</keyword>
<comment type="caution">
    <text evidence="2">The sequence shown here is derived from an EMBL/GenBank/DDBJ whole genome shotgun (WGS) entry which is preliminary data.</text>
</comment>
<organism evidence="2 3">
    <name type="scientific">Datura stramonium</name>
    <name type="common">Jimsonweed</name>
    <name type="synonym">Common thornapple</name>
    <dbReference type="NCBI Taxonomy" id="4076"/>
    <lineage>
        <taxon>Eukaryota</taxon>
        <taxon>Viridiplantae</taxon>
        <taxon>Streptophyta</taxon>
        <taxon>Embryophyta</taxon>
        <taxon>Tracheophyta</taxon>
        <taxon>Spermatophyta</taxon>
        <taxon>Magnoliopsida</taxon>
        <taxon>eudicotyledons</taxon>
        <taxon>Gunneridae</taxon>
        <taxon>Pentapetalae</taxon>
        <taxon>asterids</taxon>
        <taxon>lamiids</taxon>
        <taxon>Solanales</taxon>
        <taxon>Solanaceae</taxon>
        <taxon>Solanoideae</taxon>
        <taxon>Datureae</taxon>
        <taxon>Datura</taxon>
    </lineage>
</organism>
<name>A0ABS8WW57_DATST</name>
<evidence type="ECO:0000313" key="3">
    <source>
        <dbReference type="Proteomes" id="UP000823775"/>
    </source>
</evidence>
<sequence>VVLEFWHPPKHPQPSEHYPSGHSPLDVQDKDATYPICIQNQKICKRGNSGQTGAYQSPRTQLSSEDLYPPDGQHL</sequence>
<dbReference type="EMBL" id="JACEIK010016192">
    <property type="protein sequence ID" value="MCE3217202.1"/>
    <property type="molecule type" value="Genomic_DNA"/>
</dbReference>
<feature type="compositionally biased region" description="Polar residues" evidence="1">
    <location>
        <begin position="46"/>
        <end position="64"/>
    </location>
</feature>
<accession>A0ABS8WW57</accession>
<feature type="region of interest" description="Disordered" evidence="1">
    <location>
        <begin position="1"/>
        <end position="28"/>
    </location>
</feature>
<reference evidence="2 3" key="1">
    <citation type="journal article" date="2021" name="BMC Genomics">
        <title>Datura genome reveals duplications of psychoactive alkaloid biosynthetic genes and high mutation rate following tissue culture.</title>
        <authorList>
            <person name="Rajewski A."/>
            <person name="Carter-House D."/>
            <person name="Stajich J."/>
            <person name="Litt A."/>
        </authorList>
    </citation>
    <scope>NUCLEOTIDE SEQUENCE [LARGE SCALE GENOMIC DNA]</scope>
    <source>
        <strain evidence="2">AR-01</strain>
    </source>
</reference>
<feature type="region of interest" description="Disordered" evidence="1">
    <location>
        <begin position="46"/>
        <end position="75"/>
    </location>
</feature>